<dbReference type="AlphaFoldDB" id="A0A9P5C809"/>
<gene>
    <name evidence="2" type="ORF">CFAM422_010688</name>
</gene>
<dbReference type="Proteomes" id="UP000801864">
    <property type="component" value="Unassembled WGS sequence"/>
</dbReference>
<protein>
    <submittedName>
        <fullName evidence="2">Uncharacterized protein</fullName>
    </submittedName>
</protein>
<feature type="region of interest" description="Disordered" evidence="1">
    <location>
        <begin position="45"/>
        <end position="101"/>
    </location>
</feature>
<feature type="compositionally biased region" description="Polar residues" evidence="1">
    <location>
        <begin position="86"/>
        <end position="101"/>
    </location>
</feature>
<evidence type="ECO:0000313" key="3">
    <source>
        <dbReference type="Proteomes" id="UP000801864"/>
    </source>
</evidence>
<reference evidence="2 3" key="1">
    <citation type="submission" date="2018-06" db="EMBL/GenBank/DDBJ databases">
        <title>Genome analysis of cellulolytic fungus Trichoderma lentiforme CFAM-422.</title>
        <authorList>
            <person name="Steindorff A.S."/>
            <person name="Formighieri E.F."/>
            <person name="Midorikawa G.E.O."/>
            <person name="Tamietti M.S."/>
            <person name="Ramos E.Z."/>
            <person name="Silva A.S."/>
            <person name="Bon E.P.S."/>
            <person name="Mendes T.D."/>
            <person name="Damaso M.C.T."/>
            <person name="Favaro L.C.L."/>
        </authorList>
    </citation>
    <scope>NUCLEOTIDE SEQUENCE [LARGE SCALE GENOMIC DNA]</scope>
    <source>
        <strain evidence="2 3">CFAM-422</strain>
    </source>
</reference>
<keyword evidence="3" id="KW-1185">Reference proteome</keyword>
<accession>A0A9P5C809</accession>
<evidence type="ECO:0000256" key="1">
    <source>
        <dbReference type="SAM" id="MobiDB-lite"/>
    </source>
</evidence>
<organism evidence="2 3">
    <name type="scientific">Trichoderma lentiforme</name>
    <dbReference type="NCBI Taxonomy" id="1567552"/>
    <lineage>
        <taxon>Eukaryota</taxon>
        <taxon>Fungi</taxon>
        <taxon>Dikarya</taxon>
        <taxon>Ascomycota</taxon>
        <taxon>Pezizomycotina</taxon>
        <taxon>Sordariomycetes</taxon>
        <taxon>Hypocreomycetidae</taxon>
        <taxon>Hypocreales</taxon>
        <taxon>Hypocreaceae</taxon>
        <taxon>Trichoderma</taxon>
    </lineage>
</organism>
<comment type="caution">
    <text evidence="2">The sequence shown here is derived from an EMBL/GenBank/DDBJ whole genome shotgun (WGS) entry which is preliminary data.</text>
</comment>
<sequence>MAKWKILKEEKKRKKKNMMMKLQFVRAVSELAIAFKQSLLPNSDGDGMGLSGTIRTRTHTPRDMLSRGQKSEMPLCAKTKHGVPSTHRNPVLSQPSRSQNNVRDVHLERPFSAWHHDTVAAVQSLMGSDLFGS</sequence>
<dbReference type="EMBL" id="QLNT01000021">
    <property type="protein sequence ID" value="KAF3062554.1"/>
    <property type="molecule type" value="Genomic_DNA"/>
</dbReference>
<proteinExistence type="predicted"/>
<name>A0A9P5C809_9HYPO</name>
<evidence type="ECO:0000313" key="2">
    <source>
        <dbReference type="EMBL" id="KAF3062554.1"/>
    </source>
</evidence>